<dbReference type="EMBL" id="PDWZ02000003">
    <property type="protein sequence ID" value="KAB2107659.1"/>
    <property type="molecule type" value="Genomic_DNA"/>
</dbReference>
<dbReference type="Proteomes" id="UP000293547">
    <property type="component" value="Unassembled WGS sequence"/>
</dbReference>
<comment type="caution">
    <text evidence="1">The sequence shown here is derived from an EMBL/GenBank/DDBJ whole genome shotgun (WGS) entry which is preliminary data.</text>
</comment>
<reference evidence="1 2" key="1">
    <citation type="journal article" date="2019" name="bioRxiv">
        <title>Genomics, evolutionary history and diagnostics of the Alternaria alternata species group including apple and Asian pear pathotypes.</title>
        <authorList>
            <person name="Armitage A.D."/>
            <person name="Cockerton H.M."/>
            <person name="Sreenivasaprasad S."/>
            <person name="Woodhall J.W."/>
            <person name="Lane C.R."/>
            <person name="Harrison R.J."/>
            <person name="Clarkson J.P."/>
        </authorList>
    </citation>
    <scope>NUCLEOTIDE SEQUENCE [LARGE SCALE GENOMIC DNA]</scope>
    <source>
        <strain evidence="1 2">FERA 650</strain>
    </source>
</reference>
<name>A0ACB6FTD3_9PLEO</name>
<protein>
    <submittedName>
        <fullName evidence="1">Uncharacterized protein</fullName>
    </submittedName>
</protein>
<organism evidence="1 2">
    <name type="scientific">Alternaria gaisen</name>
    <dbReference type="NCBI Taxonomy" id="167740"/>
    <lineage>
        <taxon>Eukaryota</taxon>
        <taxon>Fungi</taxon>
        <taxon>Dikarya</taxon>
        <taxon>Ascomycota</taxon>
        <taxon>Pezizomycotina</taxon>
        <taxon>Dothideomycetes</taxon>
        <taxon>Pleosporomycetidae</taxon>
        <taxon>Pleosporales</taxon>
        <taxon>Pleosporineae</taxon>
        <taxon>Pleosporaceae</taxon>
        <taxon>Alternaria</taxon>
        <taxon>Alternaria sect. Alternaria</taxon>
    </lineage>
</organism>
<sequence length="299" mass="32915">MNLPSDSKQPAIFAITIVFASTSTLLVGVRLYHQFLIKQFHWDDDLICMAWALAVAQAGVFLKFAVLTNQGHHIWNIATPTIDQLVEADKWNMAQQLLYNPILCLVKASVLVFLIRLGDQRTLVVQHGPYDIRLLRRFDTINFAVSAVLSVGWVVAILGVVRFKVFYDFWYPSSTSNDPTYKVSITLSGIEVNVAIMTACSPALKALATRCVPDLFSSKSTTQTNAYHTRGYEMNSGAGTTKNGRFITTALQPRDNDSDSQAHIVRDSSSHTDKKSIEAPSIEEAAAVPNSNTSTASKG</sequence>
<evidence type="ECO:0000313" key="2">
    <source>
        <dbReference type="Proteomes" id="UP000293547"/>
    </source>
</evidence>
<gene>
    <name evidence="1" type="ORF">AG0111_0g4319</name>
</gene>
<keyword evidence="2" id="KW-1185">Reference proteome</keyword>
<evidence type="ECO:0000313" key="1">
    <source>
        <dbReference type="EMBL" id="KAB2107659.1"/>
    </source>
</evidence>
<proteinExistence type="predicted"/>
<accession>A0ACB6FTD3</accession>